<evidence type="ECO:0000313" key="3">
    <source>
        <dbReference type="Proteomes" id="UP000593594"/>
    </source>
</evidence>
<evidence type="ECO:0000313" key="2">
    <source>
        <dbReference type="EMBL" id="QPC42946.1"/>
    </source>
</evidence>
<keyword evidence="1" id="KW-0812">Transmembrane</keyword>
<dbReference type="RefSeq" id="WP_213164186.1">
    <property type="nucleotide sequence ID" value="NZ_CP058214.1"/>
</dbReference>
<sequence length="165" mass="17286">MQILIASLLWVSAVGCGLMAGLYFAFSTFVMTAFARIDAPAGIAAMRSINATILGSLFMPLFFATTLAGAALAVLAPFVWSEPGAALMLAGGLVYVAGMFGCTMVFNVPLNTELDRADESGGDVAAVWQRYLRDWTMWNHVRTVASTVACVLFIAALLAGPPAAG</sequence>
<feature type="transmembrane region" description="Helical" evidence="1">
    <location>
        <begin position="86"/>
        <end position="106"/>
    </location>
</feature>
<gene>
    <name evidence="2" type="ORF">HW532_09745</name>
</gene>
<dbReference type="AlphaFoldDB" id="A0A7S8HBW1"/>
<organism evidence="2 3">
    <name type="scientific">Kaustia mangrovi</name>
    <dbReference type="NCBI Taxonomy" id="2593653"/>
    <lineage>
        <taxon>Bacteria</taxon>
        <taxon>Pseudomonadati</taxon>
        <taxon>Pseudomonadota</taxon>
        <taxon>Alphaproteobacteria</taxon>
        <taxon>Hyphomicrobiales</taxon>
        <taxon>Parvibaculaceae</taxon>
        <taxon>Kaustia</taxon>
    </lineage>
</organism>
<reference evidence="2 3" key="1">
    <citation type="submission" date="2020-06" db="EMBL/GenBank/DDBJ databases">
        <title>Genome sequence of 2 isolates from Red Sea Mangroves.</title>
        <authorList>
            <person name="Sefrji F."/>
            <person name="Michoud G."/>
            <person name="Merlino G."/>
            <person name="Daffonchio D."/>
        </authorList>
    </citation>
    <scope>NUCLEOTIDE SEQUENCE [LARGE SCALE GENOMIC DNA]</scope>
    <source>
        <strain evidence="2 3">R1DC25</strain>
    </source>
</reference>
<keyword evidence="1" id="KW-1133">Transmembrane helix</keyword>
<dbReference type="InterPro" id="IPR013901">
    <property type="entry name" value="Anthrone_oxy"/>
</dbReference>
<evidence type="ECO:0000256" key="1">
    <source>
        <dbReference type="SAM" id="Phobius"/>
    </source>
</evidence>
<proteinExistence type="predicted"/>
<keyword evidence="3" id="KW-1185">Reference proteome</keyword>
<dbReference type="KEGG" id="kmn:HW532_09745"/>
<dbReference type="Pfam" id="PF08592">
    <property type="entry name" value="Anthrone_oxy"/>
    <property type="match status" value="1"/>
</dbReference>
<dbReference type="EMBL" id="CP058214">
    <property type="protein sequence ID" value="QPC42946.1"/>
    <property type="molecule type" value="Genomic_DNA"/>
</dbReference>
<dbReference type="Proteomes" id="UP000593594">
    <property type="component" value="Chromosome"/>
</dbReference>
<name>A0A7S8HBW1_9HYPH</name>
<protein>
    <submittedName>
        <fullName evidence="2">DUF1772 domain-containing protein</fullName>
    </submittedName>
</protein>
<feature type="transmembrane region" description="Helical" evidence="1">
    <location>
        <begin position="57"/>
        <end position="80"/>
    </location>
</feature>
<accession>A0A7S8HBW1</accession>
<feature type="transmembrane region" description="Helical" evidence="1">
    <location>
        <begin position="140"/>
        <end position="159"/>
    </location>
</feature>
<keyword evidence="1" id="KW-0472">Membrane</keyword>